<dbReference type="KEGG" id="nall:PP769_19465"/>
<gene>
    <name evidence="1" type="ORF">PP769_19465</name>
</gene>
<dbReference type="Pfam" id="PF13692">
    <property type="entry name" value="Glyco_trans_1_4"/>
    <property type="match status" value="1"/>
</dbReference>
<dbReference type="PANTHER" id="PTHR12526">
    <property type="entry name" value="GLYCOSYLTRANSFERASE"/>
    <property type="match status" value="1"/>
</dbReference>
<name>A0AA96JS12_9BACT</name>
<evidence type="ECO:0000313" key="2">
    <source>
        <dbReference type="Proteomes" id="UP001302719"/>
    </source>
</evidence>
<dbReference type="Proteomes" id="UP001302719">
    <property type="component" value="Chromosome"/>
</dbReference>
<sequence length="442" mass="50153">MQSAYRKAISAFNQCSFSPNINKVTRRFTQKHLMRLAVFTSQFPGRVNTFFARDIRPLLEAGIEIDIFPIYPLDPSLWKFVPDILGEDFFPRKRIHHLDLPHDLRYTNRISFPQLRIFLKDTFHITASALRYGVGPVSKSAYVFLKALAWSHQCSDKYDHILGYWGNYAATCAYVFHRLMNRKVPFSIFLHAGTDLYRTPVYMRQKLLYSNNIITCTEFNRKFLQERYSDIFPLISDKIFVHLHGLDLSVLTFDPKNRPPGKILAVGNFSKNKGFDFLLRAACELKHGGVDAEFMLVGDGEEMNNLRKLASELDISEKVSFPGWIMPDEVQSAMRKATILVHPSTGLGDGVPNVIKEAMAIGTPVIASRVAGIPGMLDDGRCGLLVPPQNVTELAKAIKTLLADHPLRLQFANAARDHTEKHFDLWRNGQCLANRLLSTTPL</sequence>
<organism evidence="1 2">
    <name type="scientific">Candidatus Nitrospira allomarina</name>
    <dbReference type="NCBI Taxonomy" id="3020900"/>
    <lineage>
        <taxon>Bacteria</taxon>
        <taxon>Pseudomonadati</taxon>
        <taxon>Nitrospirota</taxon>
        <taxon>Nitrospiria</taxon>
        <taxon>Nitrospirales</taxon>
        <taxon>Nitrospiraceae</taxon>
        <taxon>Nitrospira</taxon>
    </lineage>
</organism>
<keyword evidence="2" id="KW-1185">Reference proteome</keyword>
<dbReference type="EMBL" id="CP116967">
    <property type="protein sequence ID" value="WNM58122.1"/>
    <property type="molecule type" value="Genomic_DNA"/>
</dbReference>
<dbReference type="CDD" id="cd03801">
    <property type="entry name" value="GT4_PimA-like"/>
    <property type="match status" value="1"/>
</dbReference>
<reference evidence="1 2" key="1">
    <citation type="submission" date="2023-01" db="EMBL/GenBank/DDBJ databases">
        <title>Cultivation and genomic characterization of new, ubiquitous marine nitrite-oxidizing bacteria from the Nitrospirales.</title>
        <authorList>
            <person name="Mueller A.J."/>
            <person name="Daebeler A."/>
            <person name="Herbold C.W."/>
            <person name="Kirkegaard R.H."/>
            <person name="Daims H."/>
        </authorList>
    </citation>
    <scope>NUCLEOTIDE SEQUENCE [LARGE SCALE GENOMIC DNA]</scope>
    <source>
        <strain evidence="1 2">VA</strain>
    </source>
</reference>
<dbReference type="Gene3D" id="3.40.50.2000">
    <property type="entry name" value="Glycogen Phosphorylase B"/>
    <property type="match status" value="2"/>
</dbReference>
<dbReference type="RefSeq" id="WP_312643486.1">
    <property type="nucleotide sequence ID" value="NZ_CP116967.1"/>
</dbReference>
<protein>
    <submittedName>
        <fullName evidence="1">Glycosyltransferase family 4 protein</fullName>
    </submittedName>
</protein>
<dbReference type="PANTHER" id="PTHR12526:SF630">
    <property type="entry name" value="GLYCOSYLTRANSFERASE"/>
    <property type="match status" value="1"/>
</dbReference>
<dbReference type="AlphaFoldDB" id="A0AA96JS12"/>
<accession>A0AA96JS12</accession>
<dbReference type="SUPFAM" id="SSF53756">
    <property type="entry name" value="UDP-Glycosyltransferase/glycogen phosphorylase"/>
    <property type="match status" value="1"/>
</dbReference>
<evidence type="ECO:0000313" key="1">
    <source>
        <dbReference type="EMBL" id="WNM58122.1"/>
    </source>
</evidence>
<proteinExistence type="predicted"/>